<dbReference type="EMBL" id="SGFE01000020">
    <property type="protein sequence ID" value="RZI31662.1"/>
    <property type="molecule type" value="Genomic_DNA"/>
</dbReference>
<keyword evidence="3 6" id="KW-0812">Transmembrane</keyword>
<dbReference type="InterPro" id="IPR011527">
    <property type="entry name" value="ABC1_TM_dom"/>
</dbReference>
<evidence type="ECO:0000313" key="8">
    <source>
        <dbReference type="EMBL" id="RZI31662.1"/>
    </source>
</evidence>
<dbReference type="RefSeq" id="WP_122461780.1">
    <property type="nucleotide sequence ID" value="NZ_SGFE01000020.1"/>
</dbReference>
<dbReference type="Proteomes" id="UP000293369">
    <property type="component" value="Unassembled WGS sequence"/>
</dbReference>
<dbReference type="Gene3D" id="1.20.1560.10">
    <property type="entry name" value="ABC transporter type 1, transmembrane domain"/>
    <property type="match status" value="1"/>
</dbReference>
<comment type="caution">
    <text evidence="8">The sequence shown here is derived from an EMBL/GenBank/DDBJ whole genome shotgun (WGS) entry which is preliminary data.</text>
</comment>
<dbReference type="Pfam" id="PF06472">
    <property type="entry name" value="ABC_membrane_2"/>
    <property type="match status" value="1"/>
</dbReference>
<protein>
    <recommendedName>
        <fullName evidence="7">ABC transmembrane type-1 domain-containing protein</fullName>
    </recommendedName>
</protein>
<keyword evidence="2" id="KW-0813">Transport</keyword>
<dbReference type="SUPFAM" id="SSF90123">
    <property type="entry name" value="ABC transporter transmembrane region"/>
    <property type="match status" value="1"/>
</dbReference>
<dbReference type="InterPro" id="IPR036640">
    <property type="entry name" value="ABC1_TM_sf"/>
</dbReference>
<evidence type="ECO:0000256" key="4">
    <source>
        <dbReference type="ARBA" id="ARBA00022989"/>
    </source>
</evidence>
<evidence type="ECO:0000256" key="3">
    <source>
        <dbReference type="ARBA" id="ARBA00022692"/>
    </source>
</evidence>
<dbReference type="GO" id="GO:0005886">
    <property type="term" value="C:plasma membrane"/>
    <property type="evidence" value="ECO:0007669"/>
    <property type="project" value="UniProtKB-SubCell"/>
</dbReference>
<evidence type="ECO:0000256" key="6">
    <source>
        <dbReference type="SAM" id="Phobius"/>
    </source>
</evidence>
<dbReference type="InterPro" id="IPR050835">
    <property type="entry name" value="ABC_transporter_sub-D"/>
</dbReference>
<feature type="transmembrane region" description="Helical" evidence="6">
    <location>
        <begin position="79"/>
        <end position="103"/>
    </location>
</feature>
<accession>A0A4Q7D1E1</accession>
<organism evidence="8 9">
    <name type="scientific">Pseudomonas orientalis</name>
    <dbReference type="NCBI Taxonomy" id="76758"/>
    <lineage>
        <taxon>Bacteria</taxon>
        <taxon>Pseudomonadati</taxon>
        <taxon>Pseudomonadota</taxon>
        <taxon>Gammaproteobacteria</taxon>
        <taxon>Pseudomonadales</taxon>
        <taxon>Pseudomonadaceae</taxon>
        <taxon>Pseudomonas</taxon>
    </lineage>
</organism>
<evidence type="ECO:0000256" key="5">
    <source>
        <dbReference type="ARBA" id="ARBA00023136"/>
    </source>
</evidence>
<comment type="subcellular location">
    <subcellularLocation>
        <location evidence="1">Cell membrane</location>
        <topology evidence="1">Multi-pass membrane protein</topology>
    </subcellularLocation>
</comment>
<dbReference type="PANTHER" id="PTHR11384">
    <property type="entry name" value="ATP-BINDING CASSETTE, SUB-FAMILY D MEMBER"/>
    <property type="match status" value="1"/>
</dbReference>
<keyword evidence="5 6" id="KW-0472">Membrane</keyword>
<evidence type="ECO:0000256" key="2">
    <source>
        <dbReference type="ARBA" id="ARBA00022448"/>
    </source>
</evidence>
<reference evidence="8 9" key="1">
    <citation type="submission" date="2019-02" db="EMBL/GenBank/DDBJ databases">
        <title>Pseudomonas spp from wheat grain.</title>
        <authorList>
            <person name="Cho G.-S."/>
            <person name="Franz C.M.A.P."/>
        </authorList>
    </citation>
    <scope>NUCLEOTIDE SEQUENCE [LARGE SCALE GENOMIC DNA]</scope>
    <source>
        <strain evidence="8 9">133NRW</strain>
    </source>
</reference>
<dbReference type="GO" id="GO:0140359">
    <property type="term" value="F:ABC-type transporter activity"/>
    <property type="evidence" value="ECO:0007669"/>
    <property type="project" value="InterPro"/>
</dbReference>
<feature type="transmembrane region" description="Helical" evidence="6">
    <location>
        <begin position="157"/>
        <end position="178"/>
    </location>
</feature>
<dbReference type="GO" id="GO:0005524">
    <property type="term" value="F:ATP binding"/>
    <property type="evidence" value="ECO:0007669"/>
    <property type="project" value="InterPro"/>
</dbReference>
<dbReference type="AlphaFoldDB" id="A0A4Q7D1E1"/>
<evidence type="ECO:0000259" key="7">
    <source>
        <dbReference type="PROSITE" id="PS50929"/>
    </source>
</evidence>
<dbReference type="PANTHER" id="PTHR11384:SF59">
    <property type="entry name" value="LYSOSOMAL COBALAMIN TRANSPORTER ABCD4"/>
    <property type="match status" value="1"/>
</dbReference>
<evidence type="ECO:0000256" key="1">
    <source>
        <dbReference type="ARBA" id="ARBA00004651"/>
    </source>
</evidence>
<feature type="domain" description="ABC transmembrane type-1" evidence="7">
    <location>
        <begin position="45"/>
        <end position="336"/>
    </location>
</feature>
<name>A0A4Q7D1E1_9PSED</name>
<feature type="transmembrane region" description="Helical" evidence="6">
    <location>
        <begin position="184"/>
        <end position="207"/>
    </location>
</feature>
<proteinExistence type="predicted"/>
<evidence type="ECO:0000313" key="9">
    <source>
        <dbReference type="Proteomes" id="UP000293369"/>
    </source>
</evidence>
<sequence>MDQNIFNKDVMAFNQRHFLRNTLSVLSLYWNSEEKVFAWCASVSLVVLSLLAVVTALAINEWYKHFYNAVQDHDAAQFYRLVLVSLAIISFSVARSVVITYLVDVFALKWRRWLTNHYLSEWVVTSSRPDHVEHCVDNPDQRIAEDINKFTFETIDLACGLIYTLASVISFSVVLIGISGDATFAGITIPAYMFWAAILYALVGTYISQKIGFKLVSLSSNQQRSEADLRYFLIRFRNASSIPEAGTRRHAEKNHLSEKLEVSLANMRLTIGVKMRLSLFTESYSQLSLLFSSLLAVPRFFSGSIMFGDVMQINSAFGNLCENLSWVINAYHRLADWKATTDRLISFDGALTSASVAGCYPGFMGGSSVLPINEPIREGAHS</sequence>
<dbReference type="PROSITE" id="PS50929">
    <property type="entry name" value="ABC_TM1F"/>
    <property type="match status" value="1"/>
</dbReference>
<gene>
    <name evidence="8" type="ORF">EUX57_11520</name>
</gene>
<feature type="transmembrane region" description="Helical" evidence="6">
    <location>
        <begin position="36"/>
        <end position="59"/>
    </location>
</feature>
<keyword evidence="4 6" id="KW-1133">Transmembrane helix</keyword>